<accession>A0A1E1KMM1</accession>
<proteinExistence type="predicted"/>
<gene>
    <name evidence="2" type="ORF">RCO7_14540</name>
</gene>
<keyword evidence="3" id="KW-1185">Reference proteome</keyword>
<feature type="compositionally biased region" description="Basic and acidic residues" evidence="1">
    <location>
        <begin position="104"/>
        <end position="114"/>
    </location>
</feature>
<comment type="caution">
    <text evidence="2">The sequence shown here is derived from an EMBL/GenBank/DDBJ whole genome shotgun (WGS) entry which is preliminary data.</text>
</comment>
<evidence type="ECO:0000256" key="1">
    <source>
        <dbReference type="SAM" id="MobiDB-lite"/>
    </source>
</evidence>
<evidence type="ECO:0000313" key="3">
    <source>
        <dbReference type="Proteomes" id="UP000178129"/>
    </source>
</evidence>
<feature type="region of interest" description="Disordered" evidence="1">
    <location>
        <begin position="104"/>
        <end position="145"/>
    </location>
</feature>
<protein>
    <submittedName>
        <fullName evidence="2">Uncharacterized protein</fullName>
    </submittedName>
</protein>
<evidence type="ECO:0000313" key="2">
    <source>
        <dbReference type="EMBL" id="CZS99266.1"/>
    </source>
</evidence>
<dbReference type="EMBL" id="FJUW01000016">
    <property type="protein sequence ID" value="CZS99266.1"/>
    <property type="molecule type" value="Genomic_DNA"/>
</dbReference>
<name>A0A1E1KMM1_9HELO</name>
<dbReference type="Proteomes" id="UP000178129">
    <property type="component" value="Unassembled WGS sequence"/>
</dbReference>
<sequence length="145" mass="16294">MAECIKSKGPTLHTLKLLKNYKGHTKSFSNTSSQLGCRRTGAAGLVKEKRSSHAQHARLHTAPLHSRRCLLLYALNDHPDALVMTDFCPSSKLSRWSTKFIRATEETAREETRPGKRACSGKEPGSLQQHDQPMRLFTDTANKRH</sequence>
<dbReference type="AlphaFoldDB" id="A0A1E1KMM1"/>
<organism evidence="2 3">
    <name type="scientific">Rhynchosporium graminicola</name>
    <dbReference type="NCBI Taxonomy" id="2792576"/>
    <lineage>
        <taxon>Eukaryota</taxon>
        <taxon>Fungi</taxon>
        <taxon>Dikarya</taxon>
        <taxon>Ascomycota</taxon>
        <taxon>Pezizomycotina</taxon>
        <taxon>Leotiomycetes</taxon>
        <taxon>Helotiales</taxon>
        <taxon>Ploettnerulaceae</taxon>
        <taxon>Rhynchosporium</taxon>
    </lineage>
</organism>
<reference evidence="3" key="1">
    <citation type="submission" date="2016-03" db="EMBL/GenBank/DDBJ databases">
        <authorList>
            <person name="Ploux O."/>
        </authorList>
    </citation>
    <scope>NUCLEOTIDE SEQUENCE [LARGE SCALE GENOMIC DNA]</scope>
    <source>
        <strain evidence="3">UK7</strain>
    </source>
</reference>
<dbReference type="InParanoid" id="A0A1E1KMM1"/>